<sequence>MQEFHAIVSGRVQMVMFRDFTCRKARKLGVVGFVHNLKDGTVEVLAQGSKESLSNLIEYLHSGSLLSKVKEVNVEWRESGKIFDSFEIVY</sequence>
<keyword evidence="4" id="KW-0378">Hydrolase</keyword>
<evidence type="ECO:0000256" key="2">
    <source>
        <dbReference type="ARBA" id="ARBA00012150"/>
    </source>
</evidence>
<evidence type="ECO:0000256" key="3">
    <source>
        <dbReference type="ARBA" id="ARBA00047645"/>
    </source>
</evidence>
<feature type="active site" evidence="4">
    <location>
        <position position="18"/>
    </location>
</feature>
<feature type="active site" evidence="4">
    <location>
        <position position="36"/>
    </location>
</feature>
<proteinExistence type="inferred from homology"/>
<dbReference type="PRINTS" id="PR00112">
    <property type="entry name" value="ACYLPHPHTASE"/>
</dbReference>
<dbReference type="SUPFAM" id="SSF54975">
    <property type="entry name" value="Acylphosphatase/BLUF domain-like"/>
    <property type="match status" value="1"/>
</dbReference>
<dbReference type="EC" id="3.6.1.7" evidence="2 4"/>
<comment type="caution">
    <text evidence="7">The sequence shown here is derived from an EMBL/GenBank/DDBJ whole genome shotgun (WGS) entry which is preliminary data.</text>
</comment>
<dbReference type="GO" id="GO:0003998">
    <property type="term" value="F:acylphosphatase activity"/>
    <property type="evidence" value="ECO:0007669"/>
    <property type="project" value="UniProtKB-EC"/>
</dbReference>
<evidence type="ECO:0000256" key="1">
    <source>
        <dbReference type="ARBA" id="ARBA00005614"/>
    </source>
</evidence>
<dbReference type="InterPro" id="IPR020456">
    <property type="entry name" value="Acylphosphatase"/>
</dbReference>
<comment type="catalytic activity">
    <reaction evidence="3 4">
        <text>an acyl phosphate + H2O = a carboxylate + phosphate + H(+)</text>
        <dbReference type="Rhea" id="RHEA:14965"/>
        <dbReference type="ChEBI" id="CHEBI:15377"/>
        <dbReference type="ChEBI" id="CHEBI:15378"/>
        <dbReference type="ChEBI" id="CHEBI:29067"/>
        <dbReference type="ChEBI" id="CHEBI:43474"/>
        <dbReference type="ChEBI" id="CHEBI:59918"/>
        <dbReference type="EC" id="3.6.1.7"/>
    </reaction>
</comment>
<evidence type="ECO:0000313" key="8">
    <source>
        <dbReference type="Proteomes" id="UP000177306"/>
    </source>
</evidence>
<dbReference type="PANTHER" id="PTHR47268">
    <property type="entry name" value="ACYLPHOSPHATASE"/>
    <property type="match status" value="1"/>
</dbReference>
<evidence type="ECO:0000256" key="4">
    <source>
        <dbReference type="PROSITE-ProRule" id="PRU00520"/>
    </source>
</evidence>
<dbReference type="InterPro" id="IPR001792">
    <property type="entry name" value="Acylphosphatase-like_dom"/>
</dbReference>
<dbReference type="AlphaFoldDB" id="A0A1F6EGU8"/>
<name>A0A1F6EGU8_9BACT</name>
<feature type="domain" description="Acylphosphatase-like" evidence="6">
    <location>
        <begin position="3"/>
        <end position="90"/>
    </location>
</feature>
<dbReference type="Proteomes" id="UP000177306">
    <property type="component" value="Unassembled WGS sequence"/>
</dbReference>
<evidence type="ECO:0000256" key="5">
    <source>
        <dbReference type="RuleBase" id="RU004168"/>
    </source>
</evidence>
<comment type="similarity">
    <text evidence="1 5">Belongs to the acylphosphatase family.</text>
</comment>
<dbReference type="PANTHER" id="PTHR47268:SF4">
    <property type="entry name" value="ACYLPHOSPHATASE"/>
    <property type="match status" value="1"/>
</dbReference>
<dbReference type="Gene3D" id="3.30.70.100">
    <property type="match status" value="1"/>
</dbReference>
<dbReference type="PROSITE" id="PS51160">
    <property type="entry name" value="ACYLPHOSPHATASE_3"/>
    <property type="match status" value="1"/>
</dbReference>
<protein>
    <recommendedName>
        <fullName evidence="2 4">acylphosphatase</fullName>
        <ecNumber evidence="2 4">3.6.1.7</ecNumber>
    </recommendedName>
</protein>
<accession>A0A1F6EGU8</accession>
<evidence type="ECO:0000313" key="7">
    <source>
        <dbReference type="EMBL" id="OGG72827.1"/>
    </source>
</evidence>
<dbReference type="EMBL" id="MFLY01000029">
    <property type="protein sequence ID" value="OGG72827.1"/>
    <property type="molecule type" value="Genomic_DNA"/>
</dbReference>
<dbReference type="Pfam" id="PF00708">
    <property type="entry name" value="Acylphosphatase"/>
    <property type="match status" value="1"/>
</dbReference>
<dbReference type="InterPro" id="IPR036046">
    <property type="entry name" value="Acylphosphatase-like_dom_sf"/>
</dbReference>
<gene>
    <name evidence="7" type="ORF">A3A38_02550</name>
</gene>
<reference evidence="7 8" key="1">
    <citation type="journal article" date="2016" name="Nat. Commun.">
        <title>Thousands of microbial genomes shed light on interconnected biogeochemical processes in an aquifer system.</title>
        <authorList>
            <person name="Anantharaman K."/>
            <person name="Brown C.T."/>
            <person name="Hug L.A."/>
            <person name="Sharon I."/>
            <person name="Castelle C.J."/>
            <person name="Probst A.J."/>
            <person name="Thomas B.C."/>
            <person name="Singh A."/>
            <person name="Wilkins M.J."/>
            <person name="Karaoz U."/>
            <person name="Brodie E.L."/>
            <person name="Williams K.H."/>
            <person name="Hubbard S.S."/>
            <person name="Banfield J.F."/>
        </authorList>
    </citation>
    <scope>NUCLEOTIDE SEQUENCE [LARGE SCALE GENOMIC DNA]</scope>
</reference>
<evidence type="ECO:0000259" key="6">
    <source>
        <dbReference type="PROSITE" id="PS51160"/>
    </source>
</evidence>
<organism evidence="7 8">
    <name type="scientific">Candidatus Kaiserbacteria bacterium RIFCSPLOWO2_01_FULL_53_17</name>
    <dbReference type="NCBI Taxonomy" id="1798511"/>
    <lineage>
        <taxon>Bacteria</taxon>
        <taxon>Candidatus Kaiseribacteriota</taxon>
    </lineage>
</organism>